<protein>
    <submittedName>
        <fullName evidence="2">Uncharacterized protein</fullName>
    </submittedName>
</protein>
<keyword evidence="3" id="KW-1185">Reference proteome</keyword>
<name>A0A0D0E4W7_9AGAM</name>
<feature type="region of interest" description="Disordered" evidence="1">
    <location>
        <begin position="1"/>
        <end position="31"/>
    </location>
</feature>
<accession>A0A0D0E4W7</accession>
<sequence>MSHAAGTPRTTARAKLGSRTDKIEHNTNSPSVVKPAIGVFRDKKRGSSYCSSCERALVGTQ</sequence>
<dbReference type="AlphaFoldDB" id="A0A0D0E4W7"/>
<gene>
    <name evidence="2" type="ORF">PAXRUDRAFT_822655</name>
</gene>
<dbReference type="InParanoid" id="A0A0D0E4W7"/>
<dbReference type="Proteomes" id="UP000054538">
    <property type="component" value="Unassembled WGS sequence"/>
</dbReference>
<evidence type="ECO:0000313" key="2">
    <source>
        <dbReference type="EMBL" id="KIK99496.1"/>
    </source>
</evidence>
<reference evidence="3" key="2">
    <citation type="submission" date="2015-01" db="EMBL/GenBank/DDBJ databases">
        <title>Evolutionary Origins and Diversification of the Mycorrhizal Mutualists.</title>
        <authorList>
            <consortium name="DOE Joint Genome Institute"/>
            <consortium name="Mycorrhizal Genomics Consortium"/>
            <person name="Kohler A."/>
            <person name="Kuo A."/>
            <person name="Nagy L.G."/>
            <person name="Floudas D."/>
            <person name="Copeland A."/>
            <person name="Barry K.W."/>
            <person name="Cichocki N."/>
            <person name="Veneault-Fourrey C."/>
            <person name="LaButti K."/>
            <person name="Lindquist E.A."/>
            <person name="Lipzen A."/>
            <person name="Lundell T."/>
            <person name="Morin E."/>
            <person name="Murat C."/>
            <person name="Riley R."/>
            <person name="Ohm R."/>
            <person name="Sun H."/>
            <person name="Tunlid A."/>
            <person name="Henrissat B."/>
            <person name="Grigoriev I.V."/>
            <person name="Hibbett D.S."/>
            <person name="Martin F."/>
        </authorList>
    </citation>
    <scope>NUCLEOTIDE SEQUENCE [LARGE SCALE GENOMIC DNA]</scope>
    <source>
        <strain evidence="3">Ve08.2h10</strain>
    </source>
</reference>
<reference evidence="2 3" key="1">
    <citation type="submission" date="2014-04" db="EMBL/GenBank/DDBJ databases">
        <authorList>
            <consortium name="DOE Joint Genome Institute"/>
            <person name="Kuo A."/>
            <person name="Kohler A."/>
            <person name="Jargeat P."/>
            <person name="Nagy L.G."/>
            <person name="Floudas D."/>
            <person name="Copeland A."/>
            <person name="Barry K.W."/>
            <person name="Cichocki N."/>
            <person name="Veneault-Fourrey C."/>
            <person name="LaButti K."/>
            <person name="Lindquist E.A."/>
            <person name="Lipzen A."/>
            <person name="Lundell T."/>
            <person name="Morin E."/>
            <person name="Murat C."/>
            <person name="Sun H."/>
            <person name="Tunlid A."/>
            <person name="Henrissat B."/>
            <person name="Grigoriev I.V."/>
            <person name="Hibbett D.S."/>
            <person name="Martin F."/>
            <person name="Nordberg H.P."/>
            <person name="Cantor M.N."/>
            <person name="Hua S.X."/>
        </authorList>
    </citation>
    <scope>NUCLEOTIDE SEQUENCE [LARGE SCALE GENOMIC DNA]</scope>
    <source>
        <strain evidence="2 3">Ve08.2h10</strain>
    </source>
</reference>
<evidence type="ECO:0000256" key="1">
    <source>
        <dbReference type="SAM" id="MobiDB-lite"/>
    </source>
</evidence>
<dbReference type="EMBL" id="KN824857">
    <property type="protein sequence ID" value="KIK99496.1"/>
    <property type="molecule type" value="Genomic_DNA"/>
</dbReference>
<proteinExistence type="predicted"/>
<evidence type="ECO:0000313" key="3">
    <source>
        <dbReference type="Proteomes" id="UP000054538"/>
    </source>
</evidence>
<dbReference type="HOGENOM" id="CLU_2923321_0_0_1"/>
<organism evidence="2 3">
    <name type="scientific">Paxillus rubicundulus Ve08.2h10</name>
    <dbReference type="NCBI Taxonomy" id="930991"/>
    <lineage>
        <taxon>Eukaryota</taxon>
        <taxon>Fungi</taxon>
        <taxon>Dikarya</taxon>
        <taxon>Basidiomycota</taxon>
        <taxon>Agaricomycotina</taxon>
        <taxon>Agaricomycetes</taxon>
        <taxon>Agaricomycetidae</taxon>
        <taxon>Boletales</taxon>
        <taxon>Paxilineae</taxon>
        <taxon>Paxillaceae</taxon>
        <taxon>Paxillus</taxon>
    </lineage>
</organism>